<sequence>MRVDVVGMAETDSLNRVKPGGEHLSLDLGLSMDDRFITFYDVRRPEGASCLPNIMIQRRARPGRTGREPNWIKDVKNRDRYLIRE</sequence>
<dbReference type="EMBL" id="JACHDD010000043">
    <property type="protein sequence ID" value="MBB5429691.1"/>
    <property type="molecule type" value="Genomic_DNA"/>
</dbReference>
<evidence type="ECO:0000313" key="1">
    <source>
        <dbReference type="EMBL" id="MBB5429691.1"/>
    </source>
</evidence>
<keyword evidence="2" id="KW-1185">Reference proteome</keyword>
<gene>
    <name evidence="1" type="ORF">HDG40_007889</name>
</gene>
<comment type="caution">
    <text evidence="1">The sequence shown here is derived from an EMBL/GenBank/DDBJ whole genome shotgun (WGS) entry which is preliminary data.</text>
</comment>
<proteinExistence type="predicted"/>
<dbReference type="AlphaFoldDB" id="A0A7W8V3C6"/>
<dbReference type="Proteomes" id="UP000592780">
    <property type="component" value="Unassembled WGS sequence"/>
</dbReference>
<protein>
    <submittedName>
        <fullName evidence="1">Uncharacterized protein</fullName>
    </submittedName>
</protein>
<organism evidence="1 2">
    <name type="scientific">Paraburkholderia atlantica</name>
    <dbReference type="NCBI Taxonomy" id="2654982"/>
    <lineage>
        <taxon>Bacteria</taxon>
        <taxon>Pseudomonadati</taxon>
        <taxon>Pseudomonadota</taxon>
        <taxon>Betaproteobacteria</taxon>
        <taxon>Burkholderiales</taxon>
        <taxon>Burkholderiaceae</taxon>
        <taxon>Paraburkholderia</taxon>
    </lineage>
</organism>
<accession>A0A7W8V3C6</accession>
<evidence type="ECO:0000313" key="2">
    <source>
        <dbReference type="Proteomes" id="UP000592780"/>
    </source>
</evidence>
<name>A0A7W8V3C6_PARAM</name>
<reference evidence="1 2" key="1">
    <citation type="submission" date="2020-08" db="EMBL/GenBank/DDBJ databases">
        <title>Genomic Encyclopedia of Type Strains, Phase IV (KMG-V): Genome sequencing to study the core and pangenomes of soil and plant-associated prokaryotes.</title>
        <authorList>
            <person name="Whitman W."/>
        </authorList>
    </citation>
    <scope>NUCLEOTIDE SEQUENCE [LARGE SCALE GENOMIC DNA]</scope>
    <source>
        <strain evidence="1 2">JPY158</strain>
    </source>
</reference>